<dbReference type="SUPFAM" id="SSF48576">
    <property type="entry name" value="Terpenoid synthases"/>
    <property type="match status" value="1"/>
</dbReference>
<evidence type="ECO:0000313" key="2">
    <source>
        <dbReference type="Proteomes" id="UP000198565"/>
    </source>
</evidence>
<evidence type="ECO:0008006" key="3">
    <source>
        <dbReference type="Google" id="ProtNLM"/>
    </source>
</evidence>
<protein>
    <recommendedName>
        <fullName evidence="3">Terpene synthase</fullName>
    </recommendedName>
</protein>
<proteinExistence type="predicted"/>
<dbReference type="Proteomes" id="UP000198565">
    <property type="component" value="Unassembled WGS sequence"/>
</dbReference>
<dbReference type="Pfam" id="PF19086">
    <property type="entry name" value="Terpene_syn_C_2"/>
    <property type="match status" value="1"/>
</dbReference>
<dbReference type="EMBL" id="FOTR01000011">
    <property type="protein sequence ID" value="SFM26390.1"/>
    <property type="molecule type" value="Genomic_DNA"/>
</dbReference>
<organism evidence="1 2">
    <name type="scientific">Gracilibacillus orientalis</name>
    <dbReference type="NCBI Taxonomy" id="334253"/>
    <lineage>
        <taxon>Bacteria</taxon>
        <taxon>Bacillati</taxon>
        <taxon>Bacillota</taxon>
        <taxon>Bacilli</taxon>
        <taxon>Bacillales</taxon>
        <taxon>Bacillaceae</taxon>
        <taxon>Gracilibacillus</taxon>
    </lineage>
</organism>
<keyword evidence="2" id="KW-1185">Reference proteome</keyword>
<dbReference type="InterPro" id="IPR008949">
    <property type="entry name" value="Isoprenoid_synthase_dom_sf"/>
</dbReference>
<dbReference type="Gene3D" id="1.10.600.10">
    <property type="entry name" value="Farnesyl Diphosphate Synthase"/>
    <property type="match status" value="1"/>
</dbReference>
<dbReference type="OrthoDB" id="2989600at2"/>
<sequence length="307" mass="36394">MDKLEFPDITCSFPVGINSYAQEVHIITKRWGEELGLFQFSQLDSDVFDTIKSGYFSARLFPQASFAPLIMISKYNLLIFVLEDYLEKNRNNSKAYNLVKQMVQIMEGKLSQLSHKNAYLLAWAQWWEKTKKMTPYQWQNRFAKNIQAYLYNKIWKMESQQNDIIGFEVDEDLSYNQNQEKNFHYFDLIEMANTVYLPEKLINNTFIELKTNVSAIINLTNDIISLKKELIASDIDNILLSLHQNQTFIQEVINDTVELQNLYIEEFTRLERELLKNEKIYQREYKTYSLGLQSVIRGNQDWYNISN</sequence>
<dbReference type="RefSeq" id="WP_091485031.1">
    <property type="nucleotide sequence ID" value="NZ_FOTR01000011.1"/>
</dbReference>
<dbReference type="AlphaFoldDB" id="A0A1I4PFE5"/>
<accession>A0A1I4PFE5</accession>
<dbReference type="STRING" id="334253.SAMN04487943_11138"/>
<reference evidence="2" key="1">
    <citation type="submission" date="2016-10" db="EMBL/GenBank/DDBJ databases">
        <authorList>
            <person name="Varghese N."/>
            <person name="Submissions S."/>
        </authorList>
    </citation>
    <scope>NUCLEOTIDE SEQUENCE [LARGE SCALE GENOMIC DNA]</scope>
    <source>
        <strain evidence="2">CGMCC 1.4250</strain>
    </source>
</reference>
<gene>
    <name evidence="1" type="ORF">SAMN04487943_11138</name>
</gene>
<name>A0A1I4PFE5_9BACI</name>
<evidence type="ECO:0000313" key="1">
    <source>
        <dbReference type="EMBL" id="SFM26390.1"/>
    </source>
</evidence>